<feature type="domain" description="Uracil-DNA glycosylase-like" evidence="1">
    <location>
        <begin position="11"/>
        <end position="147"/>
    </location>
</feature>
<protein>
    <submittedName>
        <fullName evidence="2">DNA-deoxyinosine glycosylase</fullName>
        <ecNumber evidence="2">3.2.2.15</ecNumber>
    </submittedName>
</protein>
<keyword evidence="3" id="KW-1185">Reference proteome</keyword>
<dbReference type="GO" id="GO:0033958">
    <property type="term" value="F:DNA-deoxyinosine glycosylase activity"/>
    <property type="evidence" value="ECO:0007669"/>
    <property type="project" value="UniProtKB-EC"/>
</dbReference>
<name>A0ABW4VUC1_9BACI</name>
<dbReference type="EC" id="3.2.2.15" evidence="2"/>
<dbReference type="SUPFAM" id="SSF52141">
    <property type="entry name" value="Uracil-DNA glycosylase-like"/>
    <property type="match status" value="1"/>
</dbReference>
<evidence type="ECO:0000313" key="2">
    <source>
        <dbReference type="EMBL" id="MFD2042862.1"/>
    </source>
</evidence>
<dbReference type="RefSeq" id="WP_377554537.1">
    <property type="nucleotide sequence ID" value="NZ_JBHUHQ010000002.1"/>
</dbReference>
<dbReference type="Gene3D" id="3.40.470.10">
    <property type="entry name" value="Uracil-DNA glycosylase-like domain"/>
    <property type="match status" value="1"/>
</dbReference>
<dbReference type="CDD" id="cd10032">
    <property type="entry name" value="UDG-F6_HDG"/>
    <property type="match status" value="1"/>
</dbReference>
<dbReference type="NCBIfam" id="TIGR04274">
    <property type="entry name" value="hypoxanDNAglyco"/>
    <property type="match status" value="1"/>
</dbReference>
<keyword evidence="2" id="KW-0326">Glycosidase</keyword>
<keyword evidence="2" id="KW-0378">Hydrolase</keyword>
<dbReference type="Proteomes" id="UP001597383">
    <property type="component" value="Unassembled WGS sequence"/>
</dbReference>
<evidence type="ECO:0000259" key="1">
    <source>
        <dbReference type="Pfam" id="PF03167"/>
    </source>
</evidence>
<reference evidence="3" key="1">
    <citation type="journal article" date="2019" name="Int. J. Syst. Evol. Microbiol.">
        <title>The Global Catalogue of Microorganisms (GCM) 10K type strain sequencing project: providing services to taxonomists for standard genome sequencing and annotation.</title>
        <authorList>
            <consortium name="The Broad Institute Genomics Platform"/>
            <consortium name="The Broad Institute Genome Sequencing Center for Infectious Disease"/>
            <person name="Wu L."/>
            <person name="Ma J."/>
        </authorList>
    </citation>
    <scope>NUCLEOTIDE SEQUENCE [LARGE SCALE GENOMIC DNA]</scope>
    <source>
        <strain evidence="3">R28</strain>
    </source>
</reference>
<dbReference type="EMBL" id="JBHUHQ010000002">
    <property type="protein sequence ID" value="MFD2042862.1"/>
    <property type="molecule type" value="Genomic_DNA"/>
</dbReference>
<dbReference type="Pfam" id="PF03167">
    <property type="entry name" value="UDG"/>
    <property type="match status" value="1"/>
</dbReference>
<accession>A0ABW4VUC1</accession>
<dbReference type="InterPro" id="IPR026353">
    <property type="entry name" value="Hypoxan-DNA_Glyclase"/>
</dbReference>
<organism evidence="2 3">
    <name type="scientific">Ornithinibacillus salinisoli</name>
    <dbReference type="NCBI Taxonomy" id="1848459"/>
    <lineage>
        <taxon>Bacteria</taxon>
        <taxon>Bacillati</taxon>
        <taxon>Bacillota</taxon>
        <taxon>Bacilli</taxon>
        <taxon>Bacillales</taxon>
        <taxon>Bacillaceae</taxon>
        <taxon>Ornithinibacillus</taxon>
    </lineage>
</organism>
<gene>
    <name evidence="2" type="ORF">ACFSJF_00870</name>
</gene>
<sequence>MSEKLIGLAPVISDQPRVLILGSMPSKQSLEKQEYYGNPRNHFWKIMMNILEHDTPILNYEDKLALIKHHHIALWDTINACYREGSLDADIIAEEPNDLDQLIKDFPSIRLIACNGTKSFQTFNKYFEKENFLNVDVIKLPSSSPVPGRYNKTLDGKIADWQQITTYL</sequence>
<dbReference type="InterPro" id="IPR005122">
    <property type="entry name" value="Uracil-DNA_glycosylase-like"/>
</dbReference>
<dbReference type="InterPro" id="IPR036895">
    <property type="entry name" value="Uracil-DNA_glycosylase-like_sf"/>
</dbReference>
<proteinExistence type="predicted"/>
<comment type="caution">
    <text evidence="2">The sequence shown here is derived from an EMBL/GenBank/DDBJ whole genome shotgun (WGS) entry which is preliminary data.</text>
</comment>
<evidence type="ECO:0000313" key="3">
    <source>
        <dbReference type="Proteomes" id="UP001597383"/>
    </source>
</evidence>